<feature type="domain" description="N-acetyltransferase" evidence="3">
    <location>
        <begin position="1"/>
        <end position="148"/>
    </location>
</feature>
<dbReference type="CDD" id="cd04301">
    <property type="entry name" value="NAT_SF"/>
    <property type="match status" value="1"/>
</dbReference>
<evidence type="ECO:0000256" key="1">
    <source>
        <dbReference type="ARBA" id="ARBA00022679"/>
    </source>
</evidence>
<keyword evidence="1" id="KW-0808">Transferase</keyword>
<dbReference type="InterPro" id="IPR016181">
    <property type="entry name" value="Acyl_CoA_acyltransferase"/>
</dbReference>
<reference evidence="4" key="2">
    <citation type="submission" date="2020-09" db="EMBL/GenBank/DDBJ databases">
        <authorList>
            <person name="Sun Q."/>
            <person name="Zhou Y."/>
        </authorList>
    </citation>
    <scope>NUCLEOTIDE SEQUENCE</scope>
    <source>
        <strain evidence="4">CGMCC 1.15454</strain>
    </source>
</reference>
<dbReference type="GO" id="GO:0016747">
    <property type="term" value="F:acyltransferase activity, transferring groups other than amino-acyl groups"/>
    <property type="evidence" value="ECO:0007669"/>
    <property type="project" value="InterPro"/>
</dbReference>
<gene>
    <name evidence="4" type="ORF">GCM10011409_38360</name>
</gene>
<proteinExistence type="predicted"/>
<evidence type="ECO:0000313" key="4">
    <source>
        <dbReference type="EMBL" id="GGB57167.1"/>
    </source>
</evidence>
<evidence type="ECO:0000256" key="2">
    <source>
        <dbReference type="ARBA" id="ARBA00023315"/>
    </source>
</evidence>
<evidence type="ECO:0000313" key="5">
    <source>
        <dbReference type="Proteomes" id="UP000621492"/>
    </source>
</evidence>
<dbReference type="Pfam" id="PF00583">
    <property type="entry name" value="Acetyltransf_1"/>
    <property type="match status" value="1"/>
</dbReference>
<protein>
    <recommendedName>
        <fullName evidence="3">N-acetyltransferase domain-containing protein</fullName>
    </recommendedName>
</protein>
<organism evidence="4 5">
    <name type="scientific">Lentibacillus populi</name>
    <dbReference type="NCBI Taxonomy" id="1827502"/>
    <lineage>
        <taxon>Bacteria</taxon>
        <taxon>Bacillati</taxon>
        <taxon>Bacillota</taxon>
        <taxon>Bacilli</taxon>
        <taxon>Bacillales</taxon>
        <taxon>Bacillaceae</taxon>
        <taxon>Lentibacillus</taxon>
    </lineage>
</organism>
<dbReference type="EMBL" id="BMJD01000045">
    <property type="protein sequence ID" value="GGB57167.1"/>
    <property type="molecule type" value="Genomic_DNA"/>
</dbReference>
<name>A0A9W5X7L0_9BACI</name>
<dbReference type="PANTHER" id="PTHR43420">
    <property type="entry name" value="ACETYLTRANSFERASE"/>
    <property type="match status" value="1"/>
</dbReference>
<dbReference type="AlphaFoldDB" id="A0A9W5X7L0"/>
<dbReference type="SUPFAM" id="SSF55729">
    <property type="entry name" value="Acyl-CoA N-acyltransferases (Nat)"/>
    <property type="match status" value="1"/>
</dbReference>
<reference evidence="4" key="1">
    <citation type="journal article" date="2014" name="Int. J. Syst. Evol. Microbiol.">
        <title>Complete genome sequence of Corynebacterium casei LMG S-19264T (=DSM 44701T), isolated from a smear-ripened cheese.</title>
        <authorList>
            <consortium name="US DOE Joint Genome Institute (JGI-PGF)"/>
            <person name="Walter F."/>
            <person name="Albersmeier A."/>
            <person name="Kalinowski J."/>
            <person name="Ruckert C."/>
        </authorList>
    </citation>
    <scope>NUCLEOTIDE SEQUENCE</scope>
    <source>
        <strain evidence="4">CGMCC 1.15454</strain>
    </source>
</reference>
<dbReference type="PROSITE" id="PS51186">
    <property type="entry name" value="GNAT"/>
    <property type="match status" value="1"/>
</dbReference>
<evidence type="ECO:0000259" key="3">
    <source>
        <dbReference type="PROSITE" id="PS51186"/>
    </source>
</evidence>
<comment type="caution">
    <text evidence="4">The sequence shown here is derived from an EMBL/GenBank/DDBJ whole genome shotgun (WGS) entry which is preliminary data.</text>
</comment>
<dbReference type="Proteomes" id="UP000621492">
    <property type="component" value="Unassembled WGS sequence"/>
</dbReference>
<dbReference type="InterPro" id="IPR000182">
    <property type="entry name" value="GNAT_dom"/>
</dbReference>
<dbReference type="Gene3D" id="3.40.630.30">
    <property type="match status" value="1"/>
</dbReference>
<keyword evidence="5" id="KW-1185">Reference proteome</keyword>
<keyword evidence="2" id="KW-0012">Acyltransferase</keyword>
<accession>A0A9W5X7L0</accession>
<dbReference type="RefSeq" id="WP_088049881.1">
    <property type="nucleotide sequence ID" value="NZ_BMJD01000045.1"/>
</dbReference>
<sequence length="148" mass="16876">MPIRQAGKKELQFIMQHAEDVMKDSVTGNVKTSREKALQNVSQLLSNGGTYLVQMENSAVQGWIGVGRNFDFYNDEMVGFISEVYVLPKFRNHGIAERLCKAAFKRLEEQGFKSVQLQMFSGNPAKRLYERLGFQDVSVLMRKKLDHG</sequence>
<dbReference type="InterPro" id="IPR050680">
    <property type="entry name" value="YpeA/RimI_acetyltransf"/>
</dbReference>